<keyword evidence="3" id="KW-1185">Reference proteome</keyword>
<comment type="caution">
    <text evidence="2">The sequence shown here is derived from an EMBL/GenBank/DDBJ whole genome shotgun (WGS) entry which is preliminary data.</text>
</comment>
<dbReference type="AlphaFoldDB" id="A0A3B0A668"/>
<dbReference type="RefSeq" id="WP_120780185.1">
    <property type="nucleotide sequence ID" value="NZ_JBHLUP010000002.1"/>
</dbReference>
<organism evidence="2 3">
    <name type="scientific">Micromonospora costi</name>
    <dbReference type="NCBI Taxonomy" id="1530042"/>
    <lineage>
        <taxon>Bacteria</taxon>
        <taxon>Bacillati</taxon>
        <taxon>Actinomycetota</taxon>
        <taxon>Actinomycetes</taxon>
        <taxon>Micromonosporales</taxon>
        <taxon>Micromonosporaceae</taxon>
        <taxon>Micromonospora</taxon>
    </lineage>
</organism>
<proteinExistence type="predicted"/>
<evidence type="ECO:0000256" key="1">
    <source>
        <dbReference type="SAM" id="MobiDB-lite"/>
    </source>
</evidence>
<dbReference type="Proteomes" id="UP000279968">
    <property type="component" value="Unassembled WGS sequence"/>
</dbReference>
<gene>
    <name evidence="2" type="ORF">D7193_15570</name>
</gene>
<protein>
    <submittedName>
        <fullName evidence="2">Uncharacterized protein</fullName>
    </submittedName>
</protein>
<accession>A0A3B0A668</accession>
<evidence type="ECO:0000313" key="3">
    <source>
        <dbReference type="Proteomes" id="UP000279968"/>
    </source>
</evidence>
<feature type="region of interest" description="Disordered" evidence="1">
    <location>
        <begin position="1"/>
        <end position="20"/>
    </location>
</feature>
<evidence type="ECO:0000313" key="2">
    <source>
        <dbReference type="EMBL" id="RKN56002.1"/>
    </source>
</evidence>
<name>A0A3B0A668_9ACTN</name>
<sequence>MTTSTLTRTRRRGRREPATAPELVGVVAAALAANDPPMLSVADWGRGWWPVDVSDEEVMVRRRGQTLSRGRR</sequence>
<dbReference type="EMBL" id="RBAN01000002">
    <property type="protein sequence ID" value="RKN56002.1"/>
    <property type="molecule type" value="Genomic_DNA"/>
</dbReference>
<reference evidence="2 3" key="1">
    <citation type="journal article" date="2015" name="Int. J. Syst. Evol. Microbiol.">
        <title>Micromonospora costi sp. nov., isolated from a leaf of Costus speciosus.</title>
        <authorList>
            <person name="Thawai C."/>
        </authorList>
    </citation>
    <scope>NUCLEOTIDE SEQUENCE [LARGE SCALE GENOMIC DNA]</scope>
    <source>
        <strain evidence="2 3">CS1-12</strain>
    </source>
</reference>